<protein>
    <recommendedName>
        <fullName evidence="1">YbaK/aminoacyl-tRNA synthetase-associated domain-containing protein</fullName>
    </recommendedName>
</protein>
<dbReference type="InterPro" id="IPR007214">
    <property type="entry name" value="YbaK/aa-tRNA-synth-assoc-dom"/>
</dbReference>
<dbReference type="SUPFAM" id="SSF55826">
    <property type="entry name" value="YbaK/ProRS associated domain"/>
    <property type="match status" value="1"/>
</dbReference>
<sequence length="157" mass="17244">MVVGVDGTAQVRDYVQTHSVDAEIRVLESSTRNSELAANALGCSIAEIAKSIVFVDEYNTLVVVLSGDRRVDLRRLCDTVGLNLRLATPEEVYDRTGYRVGGVPPFPHRMGVRVIVDRSIQRFESVWAAAGDQNSLMRVPTQDLIRVSGAEVVDISK</sequence>
<accession>A0A2R6B1G3</accession>
<gene>
    <name evidence="2" type="ORF">B9Q03_00805</name>
</gene>
<dbReference type="Proteomes" id="UP000240322">
    <property type="component" value="Unassembled WGS sequence"/>
</dbReference>
<dbReference type="Gene3D" id="3.90.960.10">
    <property type="entry name" value="YbaK/aminoacyl-tRNA synthetase-associated domain"/>
    <property type="match status" value="1"/>
</dbReference>
<organism evidence="2 3">
    <name type="scientific">Candidatus Marsarchaeota G2 archaeon OSP_D</name>
    <dbReference type="NCBI Taxonomy" id="1978157"/>
    <lineage>
        <taxon>Archaea</taxon>
        <taxon>Candidatus Marsarchaeota</taxon>
        <taxon>Candidatus Marsarchaeota group 2</taxon>
    </lineage>
</organism>
<dbReference type="EMBL" id="NEXE01000003">
    <property type="protein sequence ID" value="PSN92474.1"/>
    <property type="molecule type" value="Genomic_DNA"/>
</dbReference>
<dbReference type="GO" id="GO:0002161">
    <property type="term" value="F:aminoacyl-tRNA deacylase activity"/>
    <property type="evidence" value="ECO:0007669"/>
    <property type="project" value="InterPro"/>
</dbReference>
<dbReference type="PANTHER" id="PTHR30411:SF1">
    <property type="entry name" value="CYTOPLASMIC PROTEIN"/>
    <property type="match status" value="1"/>
</dbReference>
<evidence type="ECO:0000313" key="3">
    <source>
        <dbReference type="Proteomes" id="UP000240322"/>
    </source>
</evidence>
<dbReference type="InterPro" id="IPR036754">
    <property type="entry name" value="YbaK/aa-tRNA-synt-asso_dom_sf"/>
</dbReference>
<name>A0A2R6B1G3_9ARCH</name>
<evidence type="ECO:0000313" key="2">
    <source>
        <dbReference type="EMBL" id="PSN92474.1"/>
    </source>
</evidence>
<dbReference type="Pfam" id="PF04073">
    <property type="entry name" value="tRNA_edit"/>
    <property type="match status" value="1"/>
</dbReference>
<dbReference type="PANTHER" id="PTHR30411">
    <property type="entry name" value="CYTOPLASMIC PROTEIN"/>
    <property type="match status" value="1"/>
</dbReference>
<reference evidence="2 3" key="1">
    <citation type="submission" date="2017-04" db="EMBL/GenBank/DDBJ databases">
        <title>Novel microbial lineages endemic to geothermal iron-oxide mats fill important gaps in the evolutionary history of Archaea.</title>
        <authorList>
            <person name="Jay Z.J."/>
            <person name="Beam J.P."/>
            <person name="Dlakic M."/>
            <person name="Rusch D.B."/>
            <person name="Kozubal M.A."/>
            <person name="Inskeep W.P."/>
        </authorList>
    </citation>
    <scope>NUCLEOTIDE SEQUENCE [LARGE SCALE GENOMIC DNA]</scope>
    <source>
        <strain evidence="2">OSP_D</strain>
    </source>
</reference>
<dbReference type="AlphaFoldDB" id="A0A2R6B1G3"/>
<proteinExistence type="predicted"/>
<dbReference type="CDD" id="cd04333">
    <property type="entry name" value="ProX_deacylase"/>
    <property type="match status" value="1"/>
</dbReference>
<comment type="caution">
    <text evidence="2">The sequence shown here is derived from an EMBL/GenBank/DDBJ whole genome shotgun (WGS) entry which is preliminary data.</text>
</comment>
<feature type="domain" description="YbaK/aminoacyl-tRNA synthetase-associated" evidence="1">
    <location>
        <begin position="30"/>
        <end position="146"/>
    </location>
</feature>
<evidence type="ECO:0000259" key="1">
    <source>
        <dbReference type="Pfam" id="PF04073"/>
    </source>
</evidence>